<accession>X1RJ72</accession>
<dbReference type="AlphaFoldDB" id="X1RJ72"/>
<reference evidence="1" key="1">
    <citation type="journal article" date="2014" name="Front. Microbiol.">
        <title>High frequency of phylogenetically diverse reductive dehalogenase-homologous genes in deep subseafloor sedimentary metagenomes.</title>
        <authorList>
            <person name="Kawai M."/>
            <person name="Futagami T."/>
            <person name="Toyoda A."/>
            <person name="Takaki Y."/>
            <person name="Nishi S."/>
            <person name="Hori S."/>
            <person name="Arai W."/>
            <person name="Tsubouchi T."/>
            <person name="Morono Y."/>
            <person name="Uchiyama I."/>
            <person name="Ito T."/>
            <person name="Fujiyama A."/>
            <person name="Inagaki F."/>
            <person name="Takami H."/>
        </authorList>
    </citation>
    <scope>NUCLEOTIDE SEQUENCE</scope>
    <source>
        <strain evidence="1">Expedition CK06-06</strain>
    </source>
</reference>
<proteinExistence type="predicted"/>
<name>X1RJ72_9ZZZZ</name>
<organism evidence="1">
    <name type="scientific">marine sediment metagenome</name>
    <dbReference type="NCBI Taxonomy" id="412755"/>
    <lineage>
        <taxon>unclassified sequences</taxon>
        <taxon>metagenomes</taxon>
        <taxon>ecological metagenomes</taxon>
    </lineage>
</organism>
<sequence>MAEKETVFSSKMKYNGIFPFSNFYKFCYDWLTAETGLKINEDKYTEKLIGTSKDTEGIIHFSYTLLKNF</sequence>
<evidence type="ECO:0000313" key="1">
    <source>
        <dbReference type="EMBL" id="GAI55609.1"/>
    </source>
</evidence>
<feature type="non-terminal residue" evidence="1">
    <location>
        <position position="69"/>
    </location>
</feature>
<protein>
    <submittedName>
        <fullName evidence="1">Uncharacterized protein</fullName>
    </submittedName>
</protein>
<gene>
    <name evidence="1" type="ORF">S06H3_60226</name>
</gene>
<dbReference type="EMBL" id="BARV01039260">
    <property type="protein sequence ID" value="GAI55609.1"/>
    <property type="molecule type" value="Genomic_DNA"/>
</dbReference>
<comment type="caution">
    <text evidence="1">The sequence shown here is derived from an EMBL/GenBank/DDBJ whole genome shotgun (WGS) entry which is preliminary data.</text>
</comment>